<evidence type="ECO:0000313" key="8">
    <source>
        <dbReference type="Proteomes" id="UP000295281"/>
    </source>
</evidence>
<keyword evidence="3 5" id="KW-1133">Transmembrane helix</keyword>
<keyword evidence="8" id="KW-1185">Reference proteome</keyword>
<keyword evidence="4 5" id="KW-0472">Membrane</keyword>
<organism evidence="7 8">
    <name type="scientific">Actinorugispora endophytica</name>
    <dbReference type="NCBI Taxonomy" id="1605990"/>
    <lineage>
        <taxon>Bacteria</taxon>
        <taxon>Bacillati</taxon>
        <taxon>Actinomycetota</taxon>
        <taxon>Actinomycetes</taxon>
        <taxon>Streptosporangiales</taxon>
        <taxon>Nocardiopsidaceae</taxon>
        <taxon>Actinorugispora</taxon>
    </lineage>
</organism>
<feature type="transmembrane region" description="Helical" evidence="5">
    <location>
        <begin position="154"/>
        <end position="174"/>
    </location>
</feature>
<dbReference type="RefSeq" id="WP_133741201.1">
    <property type="nucleotide sequence ID" value="NZ_SNYN01000005.1"/>
</dbReference>
<evidence type="ECO:0000256" key="5">
    <source>
        <dbReference type="SAM" id="Phobius"/>
    </source>
</evidence>
<dbReference type="OrthoDB" id="5198202at2"/>
<name>A0A4R6V3I0_9ACTN</name>
<evidence type="ECO:0000256" key="1">
    <source>
        <dbReference type="ARBA" id="ARBA00004141"/>
    </source>
</evidence>
<dbReference type="InterPro" id="IPR049453">
    <property type="entry name" value="Memb_transporter_dom"/>
</dbReference>
<accession>A0A4R6V3I0</accession>
<dbReference type="Proteomes" id="UP000295281">
    <property type="component" value="Unassembled WGS sequence"/>
</dbReference>
<evidence type="ECO:0000256" key="3">
    <source>
        <dbReference type="ARBA" id="ARBA00022989"/>
    </source>
</evidence>
<feature type="transmembrane region" description="Helical" evidence="5">
    <location>
        <begin position="104"/>
        <end position="122"/>
    </location>
</feature>
<gene>
    <name evidence="7" type="ORF">EV190_105229</name>
</gene>
<evidence type="ECO:0000256" key="4">
    <source>
        <dbReference type="ARBA" id="ARBA00023136"/>
    </source>
</evidence>
<proteinExistence type="predicted"/>
<sequence>MRNTRTLIHSGRLWAAATGSAVLERVSLNIGSVLLVTAAATVAWVIAVGLTPGHAPFFAPIAALVSLNSSGGERGVNAIRLLLGVVVGIPVGEVMGTVFGDGHLSLAAAAFIAMTVAVAIGAERMVIAQAAAGAILTVVIANGEYGLWRLTDALIGAGVALVTSQLLFPVRLVALLRRTEAAALAEMSRMLTLTEHMLEREQPLTREMINRLGELSQPMAELSSARESSQLAMRTSTIRWGDLRPILHEDEKIDRLILLAESCLSLARTTTSMSLDERRELAPAVRAMASALDVLAGDLSDRAARQYAVDQATEAARPFSDRVSADDPLTAATHLAVQLVAIDIMLFAGIEAEDAEEILRDESGEAEVTHPTAVPWLPWTAWRPRFPRGEGARPRRPRWRRGRG</sequence>
<evidence type="ECO:0000256" key="2">
    <source>
        <dbReference type="ARBA" id="ARBA00022692"/>
    </source>
</evidence>
<feature type="transmembrane region" description="Helical" evidence="5">
    <location>
        <begin position="42"/>
        <end position="67"/>
    </location>
</feature>
<feature type="transmembrane region" description="Helical" evidence="5">
    <location>
        <begin position="79"/>
        <end position="98"/>
    </location>
</feature>
<evidence type="ECO:0000313" key="7">
    <source>
        <dbReference type="EMBL" id="TDQ53107.1"/>
    </source>
</evidence>
<feature type="transmembrane region" description="Helical" evidence="5">
    <location>
        <begin position="129"/>
        <end position="148"/>
    </location>
</feature>
<evidence type="ECO:0000259" key="6">
    <source>
        <dbReference type="Pfam" id="PF13515"/>
    </source>
</evidence>
<comment type="caution">
    <text evidence="7">The sequence shown here is derived from an EMBL/GenBank/DDBJ whole genome shotgun (WGS) entry which is preliminary data.</text>
</comment>
<reference evidence="7 8" key="1">
    <citation type="submission" date="2019-03" db="EMBL/GenBank/DDBJ databases">
        <title>Genomic Encyclopedia of Type Strains, Phase IV (KMG-IV): sequencing the most valuable type-strain genomes for metagenomic binning, comparative biology and taxonomic classification.</title>
        <authorList>
            <person name="Goeker M."/>
        </authorList>
    </citation>
    <scope>NUCLEOTIDE SEQUENCE [LARGE SCALE GENOMIC DNA]</scope>
    <source>
        <strain evidence="7 8">DSM 46770</strain>
    </source>
</reference>
<dbReference type="AlphaFoldDB" id="A0A4R6V3I0"/>
<protein>
    <submittedName>
        <fullName evidence="7">Fusaric acid resistance family protein</fullName>
    </submittedName>
</protein>
<dbReference type="EMBL" id="SNYN01000005">
    <property type="protein sequence ID" value="TDQ53107.1"/>
    <property type="molecule type" value="Genomic_DNA"/>
</dbReference>
<dbReference type="GO" id="GO:0016020">
    <property type="term" value="C:membrane"/>
    <property type="evidence" value="ECO:0007669"/>
    <property type="project" value="UniProtKB-SubCell"/>
</dbReference>
<feature type="domain" description="Integral membrane bound transporter" evidence="6">
    <location>
        <begin position="43"/>
        <end position="162"/>
    </location>
</feature>
<keyword evidence="2 5" id="KW-0812">Transmembrane</keyword>
<comment type="subcellular location">
    <subcellularLocation>
        <location evidence="1">Membrane</location>
        <topology evidence="1">Multi-pass membrane protein</topology>
    </subcellularLocation>
</comment>
<dbReference type="Pfam" id="PF13515">
    <property type="entry name" value="FUSC_2"/>
    <property type="match status" value="1"/>
</dbReference>